<proteinExistence type="predicted"/>
<dbReference type="PANTHER" id="PTHR12526:SF630">
    <property type="entry name" value="GLYCOSYLTRANSFERASE"/>
    <property type="match status" value="1"/>
</dbReference>
<name>A0A1G5G5D6_9FIRM</name>
<reference evidence="3" key="1">
    <citation type="submission" date="2016-10" db="EMBL/GenBank/DDBJ databases">
        <authorList>
            <person name="Varghese N."/>
            <person name="Submissions S."/>
        </authorList>
    </citation>
    <scope>NUCLEOTIDE SEQUENCE [LARGE SCALE GENOMIC DNA]</scope>
    <source>
        <strain evidence="3">XBD2006</strain>
    </source>
</reference>
<evidence type="ECO:0000313" key="3">
    <source>
        <dbReference type="Proteomes" id="UP000183047"/>
    </source>
</evidence>
<dbReference type="OrthoDB" id="9762705at2"/>
<dbReference type="InterPro" id="IPR001296">
    <property type="entry name" value="Glyco_trans_1"/>
</dbReference>
<accession>A0A1G5G5D6</accession>
<dbReference type="EMBL" id="FMUR01000018">
    <property type="protein sequence ID" value="SCY46470.1"/>
    <property type="molecule type" value="Genomic_DNA"/>
</dbReference>
<dbReference type="Gene3D" id="3.40.50.2000">
    <property type="entry name" value="Glycogen Phosphorylase B"/>
    <property type="match status" value="2"/>
</dbReference>
<dbReference type="Proteomes" id="UP000183047">
    <property type="component" value="Unassembled WGS sequence"/>
</dbReference>
<organism evidence="2 3">
    <name type="scientific">Butyrivibrio hungatei</name>
    <dbReference type="NCBI Taxonomy" id="185008"/>
    <lineage>
        <taxon>Bacteria</taxon>
        <taxon>Bacillati</taxon>
        <taxon>Bacillota</taxon>
        <taxon>Clostridia</taxon>
        <taxon>Lachnospirales</taxon>
        <taxon>Lachnospiraceae</taxon>
        <taxon>Butyrivibrio</taxon>
    </lineage>
</organism>
<keyword evidence="2" id="KW-0808">Transferase</keyword>
<gene>
    <name evidence="2" type="ORF">SAMN02910451_02718</name>
</gene>
<sequence length="352" mass="39412">MKNKRIVVAATSLSGGGAERVAVLLANYFATRGYEVAFAALLDDKKGYELDKSVKYIYCGCNEGNKIRRAYLRSKIFHDEVVRFAPDCLISFMTMENILFKGKQPFYKVYSIRNDPANEFSTGVSKHLRRFVLSGADTIVFQTEDERDYFDKKIRDKGRIIGNPVSADLPDWNEIGHNKTIVAVGRLSDQKNFELLINAFYKFSQKVEGYKLVIYGEGELREKLSNQIEELGLVGSVEMPGFVSDIHDRMKEAAMYVSSSNYEGISNSMLEALAIGVPTICTDCPAGGARQSIKAGESGFLTEVGNADMLADKMIELASDGELMLKFSRNSRKIRDELSIEKVCEKWVELLS</sequence>
<feature type="domain" description="Glycosyl transferase family 1" evidence="1">
    <location>
        <begin position="176"/>
        <end position="333"/>
    </location>
</feature>
<dbReference type="Pfam" id="PF00534">
    <property type="entry name" value="Glycos_transf_1"/>
    <property type="match status" value="1"/>
</dbReference>
<dbReference type="SUPFAM" id="SSF53756">
    <property type="entry name" value="UDP-Glycosyltransferase/glycogen phosphorylase"/>
    <property type="match status" value="1"/>
</dbReference>
<evidence type="ECO:0000259" key="1">
    <source>
        <dbReference type="Pfam" id="PF00534"/>
    </source>
</evidence>
<protein>
    <submittedName>
        <fullName evidence="2">Glycosyltransferase involved in cell wall bisynthesis</fullName>
    </submittedName>
</protein>
<dbReference type="GO" id="GO:0016757">
    <property type="term" value="F:glycosyltransferase activity"/>
    <property type="evidence" value="ECO:0007669"/>
    <property type="project" value="InterPro"/>
</dbReference>
<evidence type="ECO:0000313" key="2">
    <source>
        <dbReference type="EMBL" id="SCY46470.1"/>
    </source>
</evidence>
<dbReference type="RefSeq" id="WP_074463136.1">
    <property type="nucleotide sequence ID" value="NZ_FMUR01000018.1"/>
</dbReference>
<dbReference type="AlphaFoldDB" id="A0A1G5G5D6"/>
<dbReference type="PANTHER" id="PTHR12526">
    <property type="entry name" value="GLYCOSYLTRANSFERASE"/>
    <property type="match status" value="1"/>
</dbReference>
<keyword evidence="3" id="KW-1185">Reference proteome</keyword>